<dbReference type="EC" id="1.3.8.1" evidence="9"/>
<dbReference type="PANTHER" id="PTHR43884:SF12">
    <property type="entry name" value="ISOVALERYL-COA DEHYDROGENASE, MITOCHONDRIAL-RELATED"/>
    <property type="match status" value="1"/>
</dbReference>
<dbReference type="InterPro" id="IPR013786">
    <property type="entry name" value="AcylCoA_DH/ox_N"/>
</dbReference>
<dbReference type="InterPro" id="IPR046373">
    <property type="entry name" value="Acyl-CoA_Oxase/DH_mid-dom_sf"/>
</dbReference>
<evidence type="ECO:0000256" key="4">
    <source>
        <dbReference type="ARBA" id="ARBA00022827"/>
    </source>
</evidence>
<sequence>MTRPPEAVPEPVRAARELAARWLLPAAAWDRSEGLPGEVAGDLARAGLLAPDVPAEYGGAGAGQQELGEVCATLGGVCGAVRGLVTVQGMVAAGLRRWGTAGQRRTWLPRLASGELVAAFAATEQDAGSALAHVATTVEEDGDDLVVSGRKRWVTCGQLADLVLVLGRAPGGLAAVLVETGLPGVRREAVTGQLGMRAARIAHLEFDAVRVPRGHLVAPVGLGLSHVAATVLDHGRHTVAWGCVGMAEAALHDAVTHAGTRLQGGTPLSAHQSVRAVLARSAVAATGARELCRRAARARTHEPGRAVHETVLAKYAAADAAAAVTRDAVQILGSAGCAPDSRAGRLFRDAKVMEIIEGAQHVAETHIADRLFRDHGVPAPRPDGATA</sequence>
<evidence type="ECO:0000256" key="3">
    <source>
        <dbReference type="ARBA" id="ARBA00022630"/>
    </source>
</evidence>
<evidence type="ECO:0000259" key="8">
    <source>
        <dbReference type="Pfam" id="PF02771"/>
    </source>
</evidence>
<comment type="similarity">
    <text evidence="2 5">Belongs to the acyl-CoA dehydrogenase family.</text>
</comment>
<accession>A0A380PBT0</accession>
<dbReference type="InterPro" id="IPR037069">
    <property type="entry name" value="AcylCoA_DH/ox_N_sf"/>
</dbReference>
<dbReference type="Gene3D" id="1.10.540.10">
    <property type="entry name" value="Acyl-CoA dehydrogenase/oxidase, N-terminal domain"/>
    <property type="match status" value="1"/>
</dbReference>
<dbReference type="Gene3D" id="2.40.110.10">
    <property type="entry name" value="Butyryl-CoA Dehydrogenase, subunit A, domain 2"/>
    <property type="match status" value="1"/>
</dbReference>
<dbReference type="SUPFAM" id="SSF56645">
    <property type="entry name" value="Acyl-CoA dehydrogenase NM domain-like"/>
    <property type="match status" value="1"/>
</dbReference>
<evidence type="ECO:0000313" key="9">
    <source>
        <dbReference type="EMBL" id="SUP61972.1"/>
    </source>
</evidence>
<proteinExistence type="inferred from homology"/>
<dbReference type="InterPro" id="IPR009100">
    <property type="entry name" value="AcylCoA_DH/oxidase_NM_dom_sf"/>
</dbReference>
<dbReference type="SUPFAM" id="SSF47203">
    <property type="entry name" value="Acyl-CoA dehydrogenase C-terminal domain-like"/>
    <property type="match status" value="1"/>
</dbReference>
<dbReference type="Pfam" id="PF02770">
    <property type="entry name" value="Acyl-CoA_dh_M"/>
    <property type="match status" value="1"/>
</dbReference>
<dbReference type="InterPro" id="IPR036250">
    <property type="entry name" value="AcylCo_DH-like_C"/>
</dbReference>
<reference evidence="9 10" key="1">
    <citation type="submission" date="2018-06" db="EMBL/GenBank/DDBJ databases">
        <authorList>
            <consortium name="Pathogen Informatics"/>
            <person name="Doyle S."/>
        </authorList>
    </citation>
    <scope>NUCLEOTIDE SEQUENCE [LARGE SCALE GENOMIC DNA]</scope>
    <source>
        <strain evidence="9 10">NCTC7807</strain>
    </source>
</reference>
<keyword evidence="5 9" id="KW-0560">Oxidoreductase</keyword>
<evidence type="ECO:0000256" key="2">
    <source>
        <dbReference type="ARBA" id="ARBA00009347"/>
    </source>
</evidence>
<keyword evidence="4 5" id="KW-0274">FAD</keyword>
<dbReference type="GO" id="GO:0016937">
    <property type="term" value="F:short-chain fatty acyl-CoA dehydrogenase activity"/>
    <property type="evidence" value="ECO:0007669"/>
    <property type="project" value="UniProtKB-EC"/>
</dbReference>
<dbReference type="InterPro" id="IPR006091">
    <property type="entry name" value="Acyl-CoA_Oxase/DH_mid-dom"/>
</dbReference>
<comment type="cofactor">
    <cofactor evidence="1 5">
        <name>FAD</name>
        <dbReference type="ChEBI" id="CHEBI:57692"/>
    </cofactor>
</comment>
<organism evidence="9 10">
    <name type="scientific">Streptomyces griseus</name>
    <dbReference type="NCBI Taxonomy" id="1911"/>
    <lineage>
        <taxon>Bacteria</taxon>
        <taxon>Bacillati</taxon>
        <taxon>Actinomycetota</taxon>
        <taxon>Actinomycetes</taxon>
        <taxon>Kitasatosporales</taxon>
        <taxon>Streptomycetaceae</taxon>
        <taxon>Streptomyces</taxon>
    </lineage>
</organism>
<evidence type="ECO:0000313" key="10">
    <source>
        <dbReference type="Proteomes" id="UP000254150"/>
    </source>
</evidence>
<evidence type="ECO:0000259" key="6">
    <source>
        <dbReference type="Pfam" id="PF00441"/>
    </source>
</evidence>
<protein>
    <submittedName>
        <fullName evidence="9">Acyl-CoA dehydrogenase</fullName>
        <ecNumber evidence="9">1.3.8.1</ecNumber>
    </submittedName>
</protein>
<dbReference type="PANTHER" id="PTHR43884">
    <property type="entry name" value="ACYL-COA DEHYDROGENASE"/>
    <property type="match status" value="1"/>
</dbReference>
<evidence type="ECO:0000259" key="7">
    <source>
        <dbReference type="Pfam" id="PF02770"/>
    </source>
</evidence>
<name>A0A380PBT0_STRGR</name>
<feature type="domain" description="Acyl-CoA oxidase/dehydrogenase middle" evidence="7">
    <location>
        <begin position="119"/>
        <end position="209"/>
    </location>
</feature>
<dbReference type="Pfam" id="PF02771">
    <property type="entry name" value="Acyl-CoA_dh_N"/>
    <property type="match status" value="1"/>
</dbReference>
<dbReference type="Gene3D" id="1.20.140.10">
    <property type="entry name" value="Butyryl-CoA Dehydrogenase, subunit A, domain 3"/>
    <property type="match status" value="1"/>
</dbReference>
<dbReference type="AlphaFoldDB" id="A0A380PBT0"/>
<dbReference type="InterPro" id="IPR009075">
    <property type="entry name" value="AcylCo_DH/oxidase_C"/>
</dbReference>
<dbReference type="EMBL" id="UHID01000008">
    <property type="protein sequence ID" value="SUP61972.1"/>
    <property type="molecule type" value="Genomic_DNA"/>
</dbReference>
<dbReference type="Pfam" id="PF00441">
    <property type="entry name" value="Acyl-CoA_dh_1"/>
    <property type="match status" value="1"/>
</dbReference>
<dbReference type="Proteomes" id="UP000254150">
    <property type="component" value="Unassembled WGS sequence"/>
</dbReference>
<feature type="domain" description="Acyl-CoA dehydrogenase/oxidase N-terminal" evidence="8">
    <location>
        <begin position="13"/>
        <end position="115"/>
    </location>
</feature>
<dbReference type="RefSeq" id="WP_229842386.1">
    <property type="nucleotide sequence ID" value="NZ_UHID01000008.1"/>
</dbReference>
<evidence type="ECO:0000256" key="1">
    <source>
        <dbReference type="ARBA" id="ARBA00001974"/>
    </source>
</evidence>
<keyword evidence="3 5" id="KW-0285">Flavoprotein</keyword>
<evidence type="ECO:0000256" key="5">
    <source>
        <dbReference type="RuleBase" id="RU362125"/>
    </source>
</evidence>
<gene>
    <name evidence="9" type="ORF">NCTC7807_05131</name>
</gene>
<dbReference type="GO" id="GO:0050660">
    <property type="term" value="F:flavin adenine dinucleotide binding"/>
    <property type="evidence" value="ECO:0007669"/>
    <property type="project" value="InterPro"/>
</dbReference>
<feature type="domain" description="Acyl-CoA dehydrogenase/oxidase C-terminal" evidence="6">
    <location>
        <begin position="226"/>
        <end position="371"/>
    </location>
</feature>